<reference evidence="8" key="2">
    <citation type="journal article" date="2022" name="Food Funct.">
        <title>Lactobacillus kefiranofaciens ZW18 from Kefir enhances the anti-tumor effect of anti-programmed cell death 1 (PD-1) immunotherapy by modulating the gut microbiota.</title>
        <authorList>
            <person name="Zhao J."/>
            <person name="Wang Y."/>
            <person name="Wang J."/>
            <person name="Lv M."/>
            <person name="Zhou C."/>
            <person name="Jia L."/>
            <person name="Geng W."/>
        </authorList>
    </citation>
    <scope>NUCLEOTIDE SEQUENCE</scope>
    <source>
        <strain evidence="8">ZW18</strain>
    </source>
</reference>
<dbReference type="InterPro" id="IPR011701">
    <property type="entry name" value="MFS"/>
</dbReference>
<evidence type="ECO:0000256" key="5">
    <source>
        <dbReference type="ARBA" id="ARBA00023136"/>
    </source>
</evidence>
<feature type="transmembrane region" description="Helical" evidence="6">
    <location>
        <begin position="44"/>
        <end position="65"/>
    </location>
</feature>
<organism evidence="8 10">
    <name type="scientific">Lactobacillus kefiranofaciens</name>
    <dbReference type="NCBI Taxonomy" id="267818"/>
    <lineage>
        <taxon>Bacteria</taxon>
        <taxon>Bacillati</taxon>
        <taxon>Bacillota</taxon>
        <taxon>Bacilli</taxon>
        <taxon>Lactobacillales</taxon>
        <taxon>Lactobacillaceae</taxon>
        <taxon>Lactobacillus</taxon>
    </lineage>
</organism>
<reference evidence="8" key="3">
    <citation type="submission" date="2023-04" db="EMBL/GenBank/DDBJ databases">
        <authorList>
            <person name="Wang Y."/>
        </authorList>
    </citation>
    <scope>NUCLEOTIDE SEQUENCE</scope>
    <source>
        <strain evidence="8">ZW18</strain>
    </source>
</reference>
<dbReference type="GO" id="GO:0005886">
    <property type="term" value="C:plasma membrane"/>
    <property type="evidence" value="ECO:0007669"/>
    <property type="project" value="UniProtKB-SubCell"/>
</dbReference>
<dbReference type="SUPFAM" id="SSF103473">
    <property type="entry name" value="MFS general substrate transporter"/>
    <property type="match status" value="1"/>
</dbReference>
<name>A0AAX3UFG3_9LACO</name>
<dbReference type="Gene3D" id="1.20.1250.20">
    <property type="entry name" value="MFS general substrate transporter like domains"/>
    <property type="match status" value="1"/>
</dbReference>
<evidence type="ECO:0000313" key="9">
    <source>
        <dbReference type="Proteomes" id="UP000181860"/>
    </source>
</evidence>
<comment type="subcellular location">
    <subcellularLocation>
        <location evidence="1">Cell membrane</location>
        <topology evidence="1">Multi-pass membrane protein</topology>
    </subcellularLocation>
</comment>
<dbReference type="Proteomes" id="UP001242513">
    <property type="component" value="Chromosome"/>
</dbReference>
<evidence type="ECO:0000256" key="4">
    <source>
        <dbReference type="ARBA" id="ARBA00022989"/>
    </source>
</evidence>
<feature type="transmembrane region" description="Helical" evidence="6">
    <location>
        <begin position="172"/>
        <end position="191"/>
    </location>
</feature>
<dbReference type="GO" id="GO:0022857">
    <property type="term" value="F:transmembrane transporter activity"/>
    <property type="evidence" value="ECO:0007669"/>
    <property type="project" value="InterPro"/>
</dbReference>
<evidence type="ECO:0000256" key="3">
    <source>
        <dbReference type="ARBA" id="ARBA00022692"/>
    </source>
</evidence>
<dbReference type="AlphaFoldDB" id="A0AAX3UFG3"/>
<reference evidence="7 9" key="1">
    <citation type="submission" date="2016-10" db="EMBL/GenBank/DDBJ databases">
        <authorList>
            <person name="Varghese N."/>
            <person name="Submissions S."/>
        </authorList>
    </citation>
    <scope>NUCLEOTIDE SEQUENCE [LARGE SCALE GENOMIC DNA]</scope>
    <source>
        <strain evidence="7 9">ATCC 43761</strain>
    </source>
</reference>
<feature type="transmembrane region" description="Helical" evidence="6">
    <location>
        <begin position="77"/>
        <end position="98"/>
    </location>
</feature>
<dbReference type="PANTHER" id="PTHR23513:SF6">
    <property type="entry name" value="MAJOR FACILITATOR SUPERFAMILY ASSOCIATED DOMAIN-CONTAINING PROTEIN"/>
    <property type="match status" value="1"/>
</dbReference>
<evidence type="ECO:0000313" key="10">
    <source>
        <dbReference type="Proteomes" id="UP001242513"/>
    </source>
</evidence>
<dbReference type="EMBL" id="CP123735">
    <property type="protein sequence ID" value="WGO86438.1"/>
    <property type="molecule type" value="Genomic_DNA"/>
</dbReference>
<gene>
    <name evidence="8" type="ORF">QEJ78_02950</name>
    <name evidence="7" type="ORF">SAMN02983011_00238</name>
</gene>
<proteinExistence type="predicted"/>
<evidence type="ECO:0000256" key="6">
    <source>
        <dbReference type="SAM" id="Phobius"/>
    </source>
</evidence>
<protein>
    <submittedName>
        <fullName evidence="8">MFS transporter</fullName>
    </submittedName>
    <submittedName>
        <fullName evidence="7">Major Facilitator Superfamily protein</fullName>
    </submittedName>
</protein>
<evidence type="ECO:0000256" key="1">
    <source>
        <dbReference type="ARBA" id="ARBA00004651"/>
    </source>
</evidence>
<dbReference type="Proteomes" id="UP000181860">
    <property type="component" value="Unassembled WGS sequence"/>
</dbReference>
<keyword evidence="2" id="KW-1003">Cell membrane</keyword>
<accession>A0AAX3UFG3</accession>
<evidence type="ECO:0000256" key="2">
    <source>
        <dbReference type="ARBA" id="ARBA00022475"/>
    </source>
</evidence>
<evidence type="ECO:0000313" key="8">
    <source>
        <dbReference type="EMBL" id="WGO86438.1"/>
    </source>
</evidence>
<feature type="transmembrane region" description="Helical" evidence="6">
    <location>
        <begin position="104"/>
        <end position="122"/>
    </location>
</feature>
<keyword evidence="4 6" id="KW-1133">Transmembrane helix</keyword>
<dbReference type="PANTHER" id="PTHR23513">
    <property type="entry name" value="INTEGRAL MEMBRANE EFFLUX PROTEIN-RELATED"/>
    <property type="match status" value="1"/>
</dbReference>
<evidence type="ECO:0000313" key="7">
    <source>
        <dbReference type="EMBL" id="SDA38415.1"/>
    </source>
</evidence>
<keyword evidence="3 6" id="KW-0812">Transmembrane</keyword>
<keyword evidence="5 6" id="KW-0472">Membrane</keyword>
<dbReference type="EMBL" id="FMXC01000001">
    <property type="protein sequence ID" value="SDA38415.1"/>
    <property type="molecule type" value="Genomic_DNA"/>
</dbReference>
<dbReference type="InterPro" id="IPR036259">
    <property type="entry name" value="MFS_trans_sf"/>
</dbReference>
<dbReference type="Pfam" id="PF07690">
    <property type="entry name" value="MFS_1"/>
    <property type="match status" value="1"/>
</dbReference>
<keyword evidence="9" id="KW-1185">Reference proteome</keyword>
<sequence>MFKNLIHIENSNVKKLLIGRISTNIADSLFYMTILWYFKVTYHSPMILSLVFIADSTIDMLAFIFGPLIDRVHVKKLLKYVTFSQIILSILTVCLFFFKQQVIILILLVYILSAIGSTLIYPTEEKILPAIISKTELARVNGLFQMTYRALDLFLDALATVLITYLSLNKTMIISALFFAIALAFYAKLYLPKVLLTKKRRVF</sequence>